<feature type="transmembrane region" description="Helical" evidence="11">
    <location>
        <begin position="504"/>
        <end position="527"/>
    </location>
</feature>
<dbReference type="InterPro" id="IPR042106">
    <property type="entry name" value="Nuo/plastoQ_OxRdtase_6_NuoJ"/>
</dbReference>
<feature type="transmembrane region" description="Helical" evidence="11">
    <location>
        <begin position="907"/>
        <end position="929"/>
    </location>
</feature>
<feature type="transmembrane region" description="Helical" evidence="11">
    <location>
        <begin position="231"/>
        <end position="248"/>
    </location>
</feature>
<keyword evidence="18" id="KW-1185">Reference proteome</keyword>
<evidence type="ECO:0000256" key="8">
    <source>
        <dbReference type="ARBA" id="ARBA00023136"/>
    </source>
</evidence>
<dbReference type="InterPro" id="IPR046806">
    <property type="entry name" value="MrpA_C/MbhE"/>
</dbReference>
<dbReference type="OrthoDB" id="9811798at2"/>
<feature type="domain" description="Na+/H+ antiporter MnhB subunit-related protein" evidence="14">
    <location>
        <begin position="909"/>
        <end position="1031"/>
    </location>
</feature>
<feature type="domain" description="NADH:quinone oxidoreductase/Mrp antiporter transmembrane" evidence="12">
    <location>
        <begin position="227"/>
        <end position="499"/>
    </location>
</feature>
<sequence>MRASGERGPARAPASGCSSCALPRPRRQGSVPGTRRRSPPNGATLRPATRDTRPEHAVRGCAGSARDDRNRAIPSGSPRIGGVAVSPRTPRARAGKSRNHNEGGRKVLALFALHAVVAAFLPWLAARAPRAAWYVAALPPLAAVGWAGWHTSAVLDGRTLNETLSWAPALNLTIELRLDPLSLLMVYVVSGVGALVLLYCARYLPGAGREAALLLLFAGVMFGLVTADQLIALYVFWELTSVISFLLISGRSEGSDHRRAAEQALLTTAAGGLAMLFGFILLGAEAGTYRVSELVADPPSGGLTWLAATLILLGAFAKSAQIPFSAWLPAAMVAPTPVSAYLHAAAMVKAGVYLVARLTPALEGVGPWRPAVLAVGLTTMVVAAWRALRQNDLKLLIAYGTVSELGMLIALLGAGTRTSALAGEEMLLAHAAFKSSLFLTVGVVEKTTGTRDLTRLSGVGRRLPLLAVAASVSAASMAGLPPLVGYLGKEAAFDGLWHAPFAGGAWAVAGMALGSLLTVAYSARFVWGAFARKPGVPETEPGPAAFGLLWPICLLAAAAPVLGVWYAGTARLVEPYADTPGLLVGEGHAYAVKLWHGVTAPLLLSVTMIVLGLVLHQARLPVERVRQRMPRLPDSQRGYDLTVHGVDHAATWLTRHTQVGSLPFYLTVLLVTVIVVPGGTLLSHSPEWPEVVGWHSPIQLPLSIVVLTALGGLVMARHRLTAVLLVGAVGYGVAGLFLVQGAPDLALTQFLVETLTLVVFVLVLRRLPSNFTPERPSSRGRLLRAGVALAAGGCVAYFAVSATAAGNSLELSETIVERAPETGAYNAVNALLVDFRALDTLGEISVLLVTAIGAGSLLGYRSSRRQWPTGRRDGSRAARAFRGIHWDVPREPWLPESDELPRRDRSLLLEVVVRALFPAVLVLSVYLLFAGHYRPGGGFAGGLVAGQAFTLRYLVGRRAEAAFPLPITPRAVAGGGLALAALVALAPLAFGQPPLYSASFELAIPLLGDLKVVTNVFFDLGVYLLVLGVCLKLLFALAQARDAGDTLVPYHERPRGVRG</sequence>
<feature type="transmembrane region" description="Helical" evidence="11">
    <location>
        <begin position="107"/>
        <end position="125"/>
    </location>
</feature>
<evidence type="ECO:0000256" key="10">
    <source>
        <dbReference type="SAM" id="MobiDB-lite"/>
    </source>
</evidence>
<evidence type="ECO:0000256" key="5">
    <source>
        <dbReference type="ARBA" id="ARBA00022692"/>
    </source>
</evidence>
<dbReference type="AlphaFoldDB" id="A0A5C4VGE4"/>
<evidence type="ECO:0000259" key="16">
    <source>
        <dbReference type="Pfam" id="PF20501"/>
    </source>
</evidence>
<feature type="transmembrane region" description="Helical" evidence="11">
    <location>
        <begin position="327"/>
        <end position="348"/>
    </location>
</feature>
<evidence type="ECO:0000313" key="17">
    <source>
        <dbReference type="EMBL" id="TNM34496.1"/>
    </source>
</evidence>
<accession>A0A5C4VGE4</accession>
<dbReference type="InterPro" id="IPR050616">
    <property type="entry name" value="CPA3_Na-H_Antiporter_A"/>
</dbReference>
<feature type="transmembrane region" description="Helical" evidence="11">
    <location>
        <begin position="602"/>
        <end position="622"/>
    </location>
</feature>
<feature type="transmembrane region" description="Helical" evidence="11">
    <location>
        <begin position="1016"/>
        <end position="1035"/>
    </location>
</feature>
<feature type="transmembrane region" description="Helical" evidence="11">
    <location>
        <begin position="935"/>
        <end position="955"/>
    </location>
</feature>
<feature type="compositionally biased region" description="Basic and acidic residues" evidence="10">
    <location>
        <begin position="48"/>
        <end position="58"/>
    </location>
</feature>
<dbReference type="InterPro" id="IPR001516">
    <property type="entry name" value="Proton_antipo_N"/>
</dbReference>
<feature type="transmembrane region" description="Helical" evidence="11">
    <location>
        <begin position="694"/>
        <end position="713"/>
    </location>
</feature>
<evidence type="ECO:0000259" key="13">
    <source>
        <dbReference type="Pfam" id="PF00662"/>
    </source>
</evidence>
<evidence type="ECO:0000256" key="7">
    <source>
        <dbReference type="ARBA" id="ARBA00023065"/>
    </source>
</evidence>
<dbReference type="PRINTS" id="PR01434">
    <property type="entry name" value="NADHDHGNASE5"/>
</dbReference>
<keyword evidence="8 11" id="KW-0472">Membrane</keyword>
<dbReference type="GO" id="GO:0006811">
    <property type="term" value="P:monoatomic ion transport"/>
    <property type="evidence" value="ECO:0007669"/>
    <property type="project" value="UniProtKB-KW"/>
</dbReference>
<evidence type="ECO:0000256" key="3">
    <source>
        <dbReference type="ARBA" id="ARBA00022449"/>
    </source>
</evidence>
<dbReference type="Pfam" id="PF00361">
    <property type="entry name" value="Proton_antipo_M"/>
    <property type="match status" value="1"/>
</dbReference>
<name>A0A5C4VGE4_9ACTN</name>
<keyword evidence="5 9" id="KW-0812">Transmembrane</keyword>
<gene>
    <name evidence="17" type="ORF">FH715_02160</name>
</gene>
<feature type="transmembrane region" description="Helical" evidence="11">
    <location>
        <begin position="368"/>
        <end position="388"/>
    </location>
</feature>
<evidence type="ECO:0000313" key="18">
    <source>
        <dbReference type="Proteomes" id="UP000311713"/>
    </source>
</evidence>
<feature type="transmembrane region" description="Helical" evidence="11">
    <location>
        <begin position="745"/>
        <end position="764"/>
    </location>
</feature>
<feature type="transmembrane region" description="Helical" evidence="11">
    <location>
        <begin position="302"/>
        <end position="320"/>
    </location>
</feature>
<reference evidence="17 18" key="1">
    <citation type="submission" date="2019-06" db="EMBL/GenBank/DDBJ databases">
        <title>Draft genome of Streptomyces sedi sp. JCM16909.</title>
        <authorList>
            <person name="Klykleung N."/>
            <person name="Tanasupawat S."/>
            <person name="Kudo T."/>
            <person name="Yuki M."/>
            <person name="Ohkuma M."/>
        </authorList>
    </citation>
    <scope>NUCLEOTIDE SEQUENCE [LARGE SCALE GENOMIC DNA]</scope>
    <source>
        <strain evidence="17 18">JCM 16909</strain>
    </source>
</reference>
<feature type="transmembrane region" description="Helical" evidence="11">
    <location>
        <begin position="181"/>
        <end position="200"/>
    </location>
</feature>
<feature type="domain" description="MrpA C-terminal/MbhD" evidence="15">
    <location>
        <begin position="705"/>
        <end position="768"/>
    </location>
</feature>
<keyword evidence="2" id="KW-0813">Transport</keyword>
<evidence type="ECO:0000256" key="9">
    <source>
        <dbReference type="RuleBase" id="RU000320"/>
    </source>
</evidence>
<feature type="transmembrane region" description="Helical" evidence="11">
    <location>
        <begin position="426"/>
        <end position="444"/>
    </location>
</feature>
<dbReference type="GO" id="GO:0015297">
    <property type="term" value="F:antiporter activity"/>
    <property type="evidence" value="ECO:0007669"/>
    <property type="project" value="UniProtKB-KW"/>
</dbReference>
<keyword evidence="4" id="KW-1003">Cell membrane</keyword>
<dbReference type="Gene3D" id="1.20.120.1200">
    <property type="entry name" value="NADH-ubiquinone/plastoquinone oxidoreductase chain 6, subunit NuoJ"/>
    <property type="match status" value="1"/>
</dbReference>
<dbReference type="GO" id="GO:0005886">
    <property type="term" value="C:plasma membrane"/>
    <property type="evidence" value="ECO:0007669"/>
    <property type="project" value="UniProtKB-SubCell"/>
</dbReference>
<evidence type="ECO:0000256" key="2">
    <source>
        <dbReference type="ARBA" id="ARBA00022448"/>
    </source>
</evidence>
<evidence type="ECO:0000259" key="12">
    <source>
        <dbReference type="Pfam" id="PF00361"/>
    </source>
</evidence>
<dbReference type="InterPro" id="IPR025383">
    <property type="entry name" value="MrpA_C/MbhD"/>
</dbReference>
<dbReference type="NCBIfam" id="NF009284">
    <property type="entry name" value="PRK12644.1"/>
    <property type="match status" value="1"/>
</dbReference>
<evidence type="ECO:0000259" key="15">
    <source>
        <dbReference type="Pfam" id="PF13244"/>
    </source>
</evidence>
<feature type="domain" description="MrpA C-terminal/MbhE" evidence="16">
    <location>
        <begin position="785"/>
        <end position="858"/>
    </location>
</feature>
<evidence type="ECO:0000256" key="4">
    <source>
        <dbReference type="ARBA" id="ARBA00022475"/>
    </source>
</evidence>
<dbReference type="Pfam" id="PF04039">
    <property type="entry name" value="MnhB"/>
    <property type="match status" value="1"/>
</dbReference>
<feature type="transmembrane region" description="Helical" evidence="11">
    <location>
        <begin position="207"/>
        <end position="225"/>
    </location>
</feature>
<keyword evidence="7" id="KW-0406">Ion transport</keyword>
<feature type="transmembrane region" description="Helical" evidence="11">
    <location>
        <begin position="844"/>
        <end position="862"/>
    </location>
</feature>
<organism evidence="17 18">
    <name type="scientific">Streptomyces sedi</name>
    <dbReference type="NCBI Taxonomy" id="555059"/>
    <lineage>
        <taxon>Bacteria</taxon>
        <taxon>Bacillati</taxon>
        <taxon>Actinomycetota</taxon>
        <taxon>Actinomycetes</taxon>
        <taxon>Kitasatosporales</taxon>
        <taxon>Streptomycetaceae</taxon>
        <taxon>Streptomyces</taxon>
    </lineage>
</organism>
<comment type="caution">
    <text evidence="17">The sequence shown here is derived from an EMBL/GenBank/DDBJ whole genome shotgun (WGS) entry which is preliminary data.</text>
</comment>
<dbReference type="Pfam" id="PF00662">
    <property type="entry name" value="Proton_antipo_N"/>
    <property type="match status" value="1"/>
</dbReference>
<evidence type="ECO:0000256" key="11">
    <source>
        <dbReference type="SAM" id="Phobius"/>
    </source>
</evidence>
<feature type="transmembrane region" description="Helical" evidence="11">
    <location>
        <begin position="548"/>
        <end position="568"/>
    </location>
</feature>
<dbReference type="PANTHER" id="PTHR43373">
    <property type="entry name" value="NA(+)/H(+) ANTIPORTER SUBUNIT"/>
    <property type="match status" value="1"/>
</dbReference>
<feature type="transmembrane region" description="Helical" evidence="11">
    <location>
        <begin position="465"/>
        <end position="484"/>
    </location>
</feature>
<dbReference type="EMBL" id="VDGT01000001">
    <property type="protein sequence ID" value="TNM34496.1"/>
    <property type="molecule type" value="Genomic_DNA"/>
</dbReference>
<keyword evidence="3" id="KW-0050">Antiport</keyword>
<feature type="transmembrane region" description="Helical" evidence="11">
    <location>
        <begin position="720"/>
        <end position="739"/>
    </location>
</feature>
<dbReference type="PANTHER" id="PTHR43373:SF1">
    <property type="entry name" value="NA(+)_H(+) ANTIPORTER SUBUNIT A"/>
    <property type="match status" value="1"/>
</dbReference>
<feature type="domain" description="NADH-Ubiquinone oxidoreductase (complex I) chain 5 N-terminal" evidence="13">
    <location>
        <begin position="169"/>
        <end position="205"/>
    </location>
</feature>
<dbReference type="Pfam" id="PF13244">
    <property type="entry name" value="MbhD"/>
    <property type="match status" value="1"/>
</dbReference>
<feature type="transmembrane region" description="Helical" evidence="11">
    <location>
        <begin position="662"/>
        <end position="682"/>
    </location>
</feature>
<feature type="transmembrane region" description="Helical" evidence="11">
    <location>
        <begin position="785"/>
        <end position="805"/>
    </location>
</feature>
<dbReference type="InterPro" id="IPR007182">
    <property type="entry name" value="MnhB"/>
</dbReference>
<proteinExistence type="predicted"/>
<comment type="subcellular location">
    <subcellularLocation>
        <location evidence="1">Cell membrane</location>
        <topology evidence="1">Multi-pass membrane protein</topology>
    </subcellularLocation>
    <subcellularLocation>
        <location evidence="9">Membrane</location>
        <topology evidence="9">Multi-pass membrane protein</topology>
    </subcellularLocation>
</comment>
<dbReference type="Pfam" id="PF20501">
    <property type="entry name" value="MbhE"/>
    <property type="match status" value="1"/>
</dbReference>
<protein>
    <submittedName>
        <fullName evidence="17">Na+/H+ antiporter subunit A</fullName>
    </submittedName>
</protein>
<keyword evidence="6 11" id="KW-1133">Transmembrane helix</keyword>
<evidence type="ECO:0000256" key="6">
    <source>
        <dbReference type="ARBA" id="ARBA00022989"/>
    </source>
</evidence>
<evidence type="ECO:0000256" key="1">
    <source>
        <dbReference type="ARBA" id="ARBA00004651"/>
    </source>
</evidence>
<feature type="transmembrane region" description="Helical" evidence="11">
    <location>
        <begin position="395"/>
        <end position="414"/>
    </location>
</feature>
<dbReference type="Proteomes" id="UP000311713">
    <property type="component" value="Unassembled WGS sequence"/>
</dbReference>
<feature type="transmembrane region" description="Helical" evidence="11">
    <location>
        <begin position="967"/>
        <end position="990"/>
    </location>
</feature>
<dbReference type="InterPro" id="IPR001750">
    <property type="entry name" value="ND/Mrp_TM"/>
</dbReference>
<feature type="transmembrane region" description="Helical" evidence="11">
    <location>
        <begin position="260"/>
        <end position="282"/>
    </location>
</feature>
<feature type="region of interest" description="Disordered" evidence="10">
    <location>
        <begin position="1"/>
        <end position="100"/>
    </location>
</feature>
<evidence type="ECO:0000259" key="14">
    <source>
        <dbReference type="Pfam" id="PF04039"/>
    </source>
</evidence>